<gene>
    <name evidence="3" type="ORF">NCTC13071_01545</name>
</gene>
<evidence type="ECO:0000259" key="2">
    <source>
        <dbReference type="Pfam" id="PF17116"/>
    </source>
</evidence>
<evidence type="ECO:0000313" key="3">
    <source>
        <dbReference type="EMBL" id="VEH15541.1"/>
    </source>
</evidence>
<dbReference type="RefSeq" id="WP_025879529.1">
    <property type="nucleotide sequence ID" value="NZ_LR134384.1"/>
</dbReference>
<dbReference type="InterPro" id="IPR013783">
    <property type="entry name" value="Ig-like_fold"/>
</dbReference>
<keyword evidence="1" id="KW-0732">Signal</keyword>
<dbReference type="KEGG" id="poc:NCTC13071_01545"/>
<name>A0A448L6J1_9BACT</name>
<proteinExistence type="predicted"/>
<protein>
    <recommendedName>
        <fullName evidence="2">Type 9 secretion system plug protein N-terminal domain-containing protein</fullName>
    </recommendedName>
</protein>
<reference evidence="3 4" key="1">
    <citation type="submission" date="2018-12" db="EMBL/GenBank/DDBJ databases">
        <authorList>
            <consortium name="Pathogen Informatics"/>
        </authorList>
    </citation>
    <scope>NUCLEOTIDE SEQUENCE [LARGE SCALE GENOMIC DNA]</scope>
    <source>
        <strain evidence="3 4">NCTC13071</strain>
    </source>
</reference>
<dbReference type="EMBL" id="LR134384">
    <property type="protein sequence ID" value="VEH15541.1"/>
    <property type="molecule type" value="Genomic_DNA"/>
</dbReference>
<evidence type="ECO:0000256" key="1">
    <source>
        <dbReference type="SAM" id="SignalP"/>
    </source>
</evidence>
<feature type="signal peptide" evidence="1">
    <location>
        <begin position="1"/>
        <end position="22"/>
    </location>
</feature>
<evidence type="ECO:0000313" key="4">
    <source>
        <dbReference type="Proteomes" id="UP000274578"/>
    </source>
</evidence>
<accession>A0A448L6J1</accession>
<feature type="domain" description="Type 9 secretion system plug protein N-terminal" evidence="2">
    <location>
        <begin position="32"/>
        <end position="157"/>
    </location>
</feature>
<dbReference type="AlphaFoldDB" id="A0A448L6J1"/>
<dbReference type="Pfam" id="PF17116">
    <property type="entry name" value="T9SS_plug_1st"/>
    <property type="match status" value="1"/>
</dbReference>
<dbReference type="InterPro" id="IPR031345">
    <property type="entry name" value="T9SS_Plug_N"/>
</dbReference>
<organism evidence="3 4">
    <name type="scientific">Segatella oris</name>
    <dbReference type="NCBI Taxonomy" id="28135"/>
    <lineage>
        <taxon>Bacteria</taxon>
        <taxon>Pseudomonadati</taxon>
        <taxon>Bacteroidota</taxon>
        <taxon>Bacteroidia</taxon>
        <taxon>Bacteroidales</taxon>
        <taxon>Prevotellaceae</taxon>
        <taxon>Segatella</taxon>
    </lineage>
</organism>
<dbReference type="GeneID" id="85012364"/>
<dbReference type="Gene3D" id="2.60.40.10">
    <property type="entry name" value="Immunoglobulins"/>
    <property type="match status" value="1"/>
</dbReference>
<feature type="chain" id="PRO_5019321363" description="Type 9 secretion system plug protein N-terminal domain-containing protein" evidence="1">
    <location>
        <begin position="23"/>
        <end position="410"/>
    </location>
</feature>
<dbReference type="Proteomes" id="UP000274578">
    <property type="component" value="Chromosome 1"/>
</dbReference>
<sequence length="410" mass="47871">MQKTKRTVILSFLLCITMTLSAQRNEIFSSDIATLQVHNTQQLRAMLPVIQLNSGEQIQISFDNFRHEYHRFTYKIMHCEADWSPSTQIFSSDYLEGFSDNLVIEDIQESVNTNVEYTHYSFRLPNDQCRITQSGNYKVSVYDEDEKLMLNACFMVVDPTMHVELSCTSNTDIDFNRAHQQVEMKLKYGNLPVIAPNNQIKTVVLQNGNWNDARVNMKPQFVLRDELQWQHCRGFIFDAGNNYRKFECLSVDHPTMGIETIDWDGSNYHAHLWPDLPRRNYLYDESAQGVFVIRNSDDNGNDYLSDYVIVHFTLQTDATNDEIYVSGGFTNYRLLPQYQMKYDAVTRNYTLSLLMKQGYYSYEYVRRNADGSIQLLPSEGNFYQTKNQYQALIYYRGTGERTDRLVAVVQ</sequence>